<evidence type="ECO:0000313" key="6">
    <source>
        <dbReference type="Proteomes" id="UP000011863"/>
    </source>
</evidence>
<dbReference type="PROSITE" id="PS51755">
    <property type="entry name" value="OMPR_PHOB"/>
    <property type="match status" value="1"/>
</dbReference>
<dbReference type="Proteomes" id="UP000011863">
    <property type="component" value="Chromosome"/>
</dbReference>
<comment type="similarity">
    <text evidence="1">Belongs to the AfsR/DnrI/RedD regulatory family.</text>
</comment>
<dbReference type="Pfam" id="PF25872">
    <property type="entry name" value="HTH_77"/>
    <property type="match status" value="1"/>
</dbReference>
<dbReference type="SMART" id="SM00862">
    <property type="entry name" value="Trans_reg_C"/>
    <property type="match status" value="1"/>
</dbReference>
<protein>
    <submittedName>
        <fullName evidence="5">Putative AfsR family transcriptional regulator</fullName>
    </submittedName>
</protein>
<dbReference type="GO" id="GO:0006355">
    <property type="term" value="P:regulation of DNA-templated transcription"/>
    <property type="evidence" value="ECO:0007669"/>
    <property type="project" value="InterPro"/>
</dbReference>
<sequence length="957" mass="102126">MRIQVLGDVAVSHDTVSHARPVGGGRHRLILALLAARAGRTIAEDALIEAIWPNDPPKSARTALQTYVSELRDLFEPDRPRRSTGSVIATESTGYRLRVGAGWRLDSLDLEQAASAADVGAATLDRLLDGWGEPFAELGDHPDLVAASVRVREAHARVVERRADIELAQGGGARLVDLLRDAVSTHPYRERLVEQLVIALYRSGDQRGALSACREYTTRMRADLGLEPGPSITALEHAVLEHAEDEIDVLAGGALAGGAAAPSSAPARVRRSRVDLVGRADDLARLRDAVESSPAVTIVGPSGVGKTALALAFVDQVGVDTVAAVDVAELAVADEPSIWRALADELGVGEQPHVDLAASVVDNVRRTDATVVIDTAEVAIGAVGAVVGRLAADRRGTCLVTSQVGLDVAEASVMRLGPLQAADASAMVTSQLEQPGRHDPEQLERLVDRLDGIPLALEIAAARVGDLGVTDTLASLERRGELLAPDDGRPLRHRSTAAAAAWSIAQLDSTTRVLLRRLATHRGAFDLATACHIWSSAPLDDTAVEQGLADLVSRSLVVRVDLDDRSEYRVLDTVRSAILGDASDPGESVAEHEMWLAEAVLETAQAEMFNSPSVLRVGQVAGELARAHDILHAAGDGRELVLAGCAALWWPTQGRNVEGLELIERALRTHKATAPPVLYRLVAGVASFVSYAAGDVRKTSALLDEMGSEGMAELVPNVRLNIEGSAAFNSGRYDDAVAAYRELITHHPEPTGPKLLVMWLFGNALWYAGQFDESIEAYRDLRRTAESVGSSNSVALSLRFEAMVHAETGELDRAWRLVERGLAAATRLGDPSSVCQAEVAAAVVAHRSDALDLAEQYALDAIRSTLRPFDLFTQRAAPTIVAAIALERDDPKRAALALGWYLDYLDRTGQLPVVATREMAARVEAETRERLGPAEYGRLAGRGAALSLAELYDELAG</sequence>
<dbReference type="GO" id="GO:0003677">
    <property type="term" value="F:DNA binding"/>
    <property type="evidence" value="ECO:0007669"/>
    <property type="project" value="UniProtKB-UniRule"/>
</dbReference>
<feature type="domain" description="OmpR/PhoB-type" evidence="4">
    <location>
        <begin position="1"/>
        <end position="99"/>
    </location>
</feature>
<proteinExistence type="inferred from homology"/>
<keyword evidence="6" id="KW-1185">Reference proteome</keyword>
<dbReference type="InterPro" id="IPR036388">
    <property type="entry name" value="WH-like_DNA-bd_sf"/>
</dbReference>
<evidence type="ECO:0000256" key="2">
    <source>
        <dbReference type="ARBA" id="ARBA00023125"/>
    </source>
</evidence>
<dbReference type="PANTHER" id="PTHR47691:SF3">
    <property type="entry name" value="HTH-TYPE TRANSCRIPTIONAL REGULATOR RV0890C-RELATED"/>
    <property type="match status" value="1"/>
</dbReference>
<organism evidence="5 6">
    <name type="scientific">Ilumatobacter coccineus (strain NBRC 103263 / KCTC 29153 / YM16-304)</name>
    <dbReference type="NCBI Taxonomy" id="1313172"/>
    <lineage>
        <taxon>Bacteria</taxon>
        <taxon>Bacillati</taxon>
        <taxon>Actinomycetota</taxon>
        <taxon>Acidimicrobiia</taxon>
        <taxon>Acidimicrobiales</taxon>
        <taxon>Ilumatobacteraceae</taxon>
        <taxon>Ilumatobacter</taxon>
    </lineage>
</organism>
<name>A0A6C7EAK0_ILUCY</name>
<dbReference type="InterPro" id="IPR058852">
    <property type="entry name" value="HTH_77"/>
</dbReference>
<dbReference type="SUPFAM" id="SSF52540">
    <property type="entry name" value="P-loop containing nucleoside triphosphate hydrolases"/>
    <property type="match status" value="1"/>
</dbReference>
<gene>
    <name evidence="5" type="ORF">YM304_13440</name>
</gene>
<dbReference type="SUPFAM" id="SSF48452">
    <property type="entry name" value="TPR-like"/>
    <property type="match status" value="2"/>
</dbReference>
<dbReference type="Gene3D" id="3.40.50.300">
    <property type="entry name" value="P-loop containing nucleotide triphosphate hydrolases"/>
    <property type="match status" value="1"/>
</dbReference>
<feature type="DNA-binding region" description="OmpR/PhoB-type" evidence="3">
    <location>
        <begin position="1"/>
        <end position="99"/>
    </location>
</feature>
<dbReference type="KEGG" id="aym:YM304_13440"/>
<reference evidence="5 6" key="1">
    <citation type="journal article" date="2013" name="Int. J. Syst. Evol. Microbiol.">
        <title>Ilumatobacter nonamiense sp. nov. and Ilumatobacter coccineum sp. nov., isolated from seashore sand.</title>
        <authorList>
            <person name="Matsumoto A."/>
            <person name="Kasai H."/>
            <person name="Matsuo Y."/>
            <person name="Shizuri Y."/>
            <person name="Ichikawa N."/>
            <person name="Fujita N."/>
            <person name="Omura S."/>
            <person name="Takahashi Y."/>
        </authorList>
    </citation>
    <scope>NUCLEOTIDE SEQUENCE [LARGE SCALE GENOMIC DNA]</scope>
    <source>
        <strain evidence="6">NBRC 103263 / KCTC 29153 / YM16-304</strain>
    </source>
</reference>
<dbReference type="Gene3D" id="1.10.10.10">
    <property type="entry name" value="Winged helix-like DNA-binding domain superfamily/Winged helix DNA-binding domain"/>
    <property type="match status" value="1"/>
</dbReference>
<dbReference type="InterPro" id="IPR001867">
    <property type="entry name" value="OmpR/PhoB-type_DNA-bd"/>
</dbReference>
<dbReference type="CDD" id="cd15831">
    <property type="entry name" value="BTAD"/>
    <property type="match status" value="1"/>
</dbReference>
<dbReference type="SUPFAM" id="SSF46894">
    <property type="entry name" value="C-terminal effector domain of the bipartite response regulators"/>
    <property type="match status" value="1"/>
</dbReference>
<dbReference type="Gene3D" id="1.25.40.10">
    <property type="entry name" value="Tetratricopeptide repeat domain"/>
    <property type="match status" value="2"/>
</dbReference>
<dbReference type="PANTHER" id="PTHR47691">
    <property type="entry name" value="REGULATOR-RELATED"/>
    <property type="match status" value="1"/>
</dbReference>
<evidence type="ECO:0000256" key="3">
    <source>
        <dbReference type="PROSITE-ProRule" id="PRU01091"/>
    </source>
</evidence>
<evidence type="ECO:0000259" key="4">
    <source>
        <dbReference type="PROSITE" id="PS51755"/>
    </source>
</evidence>
<keyword evidence="2 3" id="KW-0238">DNA-binding</keyword>
<dbReference type="Pfam" id="PF03704">
    <property type="entry name" value="BTAD"/>
    <property type="match status" value="1"/>
</dbReference>
<dbReference type="InterPro" id="IPR027417">
    <property type="entry name" value="P-loop_NTPase"/>
</dbReference>
<evidence type="ECO:0000313" key="5">
    <source>
        <dbReference type="EMBL" id="BAN01658.1"/>
    </source>
</evidence>
<dbReference type="GO" id="GO:0000160">
    <property type="term" value="P:phosphorelay signal transduction system"/>
    <property type="evidence" value="ECO:0007669"/>
    <property type="project" value="InterPro"/>
</dbReference>
<dbReference type="InterPro" id="IPR005158">
    <property type="entry name" value="BTAD"/>
</dbReference>
<dbReference type="InterPro" id="IPR011990">
    <property type="entry name" value="TPR-like_helical_dom_sf"/>
</dbReference>
<dbReference type="SMART" id="SM01043">
    <property type="entry name" value="BTAD"/>
    <property type="match status" value="1"/>
</dbReference>
<dbReference type="EMBL" id="AP012057">
    <property type="protein sequence ID" value="BAN01658.1"/>
    <property type="molecule type" value="Genomic_DNA"/>
</dbReference>
<dbReference type="AlphaFoldDB" id="A0A6C7EAK0"/>
<evidence type="ECO:0000256" key="1">
    <source>
        <dbReference type="ARBA" id="ARBA00005820"/>
    </source>
</evidence>
<dbReference type="InterPro" id="IPR016032">
    <property type="entry name" value="Sig_transdc_resp-reg_C-effctor"/>
</dbReference>
<accession>A0A6C7EAK0</accession>
<dbReference type="Pfam" id="PF00486">
    <property type="entry name" value="Trans_reg_C"/>
    <property type="match status" value="1"/>
</dbReference>